<evidence type="ECO:0000313" key="3">
    <source>
        <dbReference type="Proteomes" id="UP001595812"/>
    </source>
</evidence>
<gene>
    <name evidence="2" type="ORF">ACFOSX_02155</name>
</gene>
<name>A0ABV8AH43_9FLAO</name>
<feature type="domain" description="N-acetyltransferase" evidence="1">
    <location>
        <begin position="6"/>
        <end position="185"/>
    </location>
</feature>
<dbReference type="InterPro" id="IPR000182">
    <property type="entry name" value="GNAT_dom"/>
</dbReference>
<dbReference type="Gene3D" id="3.40.630.30">
    <property type="match status" value="1"/>
</dbReference>
<organism evidence="2 3">
    <name type="scientific">Winogradskyella maritima</name>
    <dbReference type="NCBI Taxonomy" id="1517766"/>
    <lineage>
        <taxon>Bacteria</taxon>
        <taxon>Pseudomonadati</taxon>
        <taxon>Bacteroidota</taxon>
        <taxon>Flavobacteriia</taxon>
        <taxon>Flavobacteriales</taxon>
        <taxon>Flavobacteriaceae</taxon>
        <taxon>Winogradskyella</taxon>
    </lineage>
</organism>
<protein>
    <submittedName>
        <fullName evidence="2">GNAT family N-acetyltransferase</fullName>
        <ecNumber evidence="2">2.3.1.-</ecNumber>
    </submittedName>
</protein>
<evidence type="ECO:0000259" key="1">
    <source>
        <dbReference type="PROSITE" id="PS51186"/>
    </source>
</evidence>
<accession>A0ABV8AH43</accession>
<keyword evidence="3" id="KW-1185">Reference proteome</keyword>
<dbReference type="RefSeq" id="WP_386096556.1">
    <property type="nucleotide sequence ID" value="NZ_JBHSAT010000004.1"/>
</dbReference>
<dbReference type="Proteomes" id="UP001595812">
    <property type="component" value="Unassembled WGS sequence"/>
</dbReference>
<evidence type="ECO:0000313" key="2">
    <source>
        <dbReference type="EMBL" id="MFC3876021.1"/>
    </source>
</evidence>
<dbReference type="Pfam" id="PF00583">
    <property type="entry name" value="Acetyltransf_1"/>
    <property type="match status" value="1"/>
</dbReference>
<dbReference type="SUPFAM" id="SSF55729">
    <property type="entry name" value="Acyl-CoA N-acyltransferases (Nat)"/>
    <property type="match status" value="1"/>
</dbReference>
<reference evidence="3" key="1">
    <citation type="journal article" date="2019" name="Int. J. Syst. Evol. Microbiol.">
        <title>The Global Catalogue of Microorganisms (GCM) 10K type strain sequencing project: providing services to taxonomists for standard genome sequencing and annotation.</title>
        <authorList>
            <consortium name="The Broad Institute Genomics Platform"/>
            <consortium name="The Broad Institute Genome Sequencing Center for Infectious Disease"/>
            <person name="Wu L."/>
            <person name="Ma J."/>
        </authorList>
    </citation>
    <scope>NUCLEOTIDE SEQUENCE [LARGE SCALE GENOMIC DNA]</scope>
    <source>
        <strain evidence="3">CECT 8979</strain>
    </source>
</reference>
<dbReference type="EMBL" id="JBHSAT010000004">
    <property type="protein sequence ID" value="MFC3876021.1"/>
    <property type="molecule type" value="Genomic_DNA"/>
</dbReference>
<keyword evidence="2" id="KW-0808">Transferase</keyword>
<dbReference type="InterPro" id="IPR016181">
    <property type="entry name" value="Acyl_CoA_acyltransferase"/>
</dbReference>
<dbReference type="PROSITE" id="PS51186">
    <property type="entry name" value="GNAT"/>
    <property type="match status" value="1"/>
</dbReference>
<dbReference type="EC" id="2.3.1.-" evidence="2"/>
<comment type="caution">
    <text evidence="2">The sequence shown here is derived from an EMBL/GenBank/DDBJ whole genome shotgun (WGS) entry which is preliminary data.</text>
</comment>
<dbReference type="GO" id="GO:0016746">
    <property type="term" value="F:acyltransferase activity"/>
    <property type="evidence" value="ECO:0007669"/>
    <property type="project" value="UniProtKB-KW"/>
</dbReference>
<keyword evidence="2" id="KW-0012">Acyltransferase</keyword>
<proteinExistence type="predicted"/>
<sequence length="185" mass="21333">MNTEITYHRAYTDEELHQILEIQKQNLKVVLSETDKQSEGFVSVDHTFDALKRMNDACPHMIAKSGGQVVGYALCMLNEFRDDVPELIEMFNYMDGILEEKGLDEINYLIMGQICIDKHFRKRGIFRGLYAFLTTELQSEFDALVTEVNVKNRRSSEAHKAVGFELLDVHTEGGEDWELIILKLK</sequence>